<keyword evidence="3" id="KW-1185">Reference proteome</keyword>
<sequence>MSSDLAYHPSMTPSQSRNILSPSNRLSASAWESLCPTLHEERSSIHFTASQGSSNIGVMAEPPLLMKRSQSTRLSSGSPNSMASKSSESFESAPKSRKAPFPFWKPENRGPVQTFVRPGAFDYSSVLEEELRRTEGQNERIRMNRERKEMVDTTAPRAAASPAPEWVKPPTGKGVVSSLAVPGPDQLYPTPPGMLEEIPDNARLDYAWGFMGNVLGYDDRPPDPDVYEVQE</sequence>
<dbReference type="OrthoDB" id="10298770at2759"/>
<protein>
    <submittedName>
        <fullName evidence="2">Uncharacterized protein</fullName>
    </submittedName>
</protein>
<accession>A0A8H6H783</accession>
<proteinExistence type="predicted"/>
<feature type="compositionally biased region" description="Polar residues" evidence="1">
    <location>
        <begin position="11"/>
        <end position="23"/>
    </location>
</feature>
<gene>
    <name evidence="2" type="ORF">DFP72DRAFT_1179979</name>
</gene>
<feature type="compositionally biased region" description="Basic and acidic residues" evidence="1">
    <location>
        <begin position="129"/>
        <end position="151"/>
    </location>
</feature>
<dbReference type="AlphaFoldDB" id="A0A8H6H783"/>
<feature type="region of interest" description="Disordered" evidence="1">
    <location>
        <begin position="129"/>
        <end position="174"/>
    </location>
</feature>
<feature type="compositionally biased region" description="Low complexity" evidence="1">
    <location>
        <begin position="155"/>
        <end position="164"/>
    </location>
</feature>
<dbReference type="Proteomes" id="UP000521943">
    <property type="component" value="Unassembled WGS sequence"/>
</dbReference>
<evidence type="ECO:0000313" key="3">
    <source>
        <dbReference type="Proteomes" id="UP000521943"/>
    </source>
</evidence>
<evidence type="ECO:0000256" key="1">
    <source>
        <dbReference type="SAM" id="MobiDB-lite"/>
    </source>
</evidence>
<dbReference type="EMBL" id="JACGCI010000218">
    <property type="protein sequence ID" value="KAF6741750.1"/>
    <property type="molecule type" value="Genomic_DNA"/>
</dbReference>
<comment type="caution">
    <text evidence="2">The sequence shown here is derived from an EMBL/GenBank/DDBJ whole genome shotgun (WGS) entry which is preliminary data.</text>
</comment>
<feature type="compositionally biased region" description="Polar residues" evidence="1">
    <location>
        <begin position="68"/>
        <end position="80"/>
    </location>
</feature>
<evidence type="ECO:0000313" key="2">
    <source>
        <dbReference type="EMBL" id="KAF6741750.1"/>
    </source>
</evidence>
<name>A0A8H6H783_9AGAR</name>
<feature type="region of interest" description="Disordered" evidence="1">
    <location>
        <begin position="1"/>
        <end position="23"/>
    </location>
</feature>
<feature type="region of interest" description="Disordered" evidence="1">
    <location>
        <begin position="54"/>
        <end position="109"/>
    </location>
</feature>
<organism evidence="2 3">
    <name type="scientific">Ephemerocybe angulata</name>
    <dbReference type="NCBI Taxonomy" id="980116"/>
    <lineage>
        <taxon>Eukaryota</taxon>
        <taxon>Fungi</taxon>
        <taxon>Dikarya</taxon>
        <taxon>Basidiomycota</taxon>
        <taxon>Agaricomycotina</taxon>
        <taxon>Agaricomycetes</taxon>
        <taxon>Agaricomycetidae</taxon>
        <taxon>Agaricales</taxon>
        <taxon>Agaricineae</taxon>
        <taxon>Psathyrellaceae</taxon>
        <taxon>Ephemerocybe</taxon>
    </lineage>
</organism>
<reference evidence="2 3" key="1">
    <citation type="submission" date="2020-07" db="EMBL/GenBank/DDBJ databases">
        <title>Comparative genomics of pyrophilous fungi reveals a link between fire events and developmental genes.</title>
        <authorList>
            <consortium name="DOE Joint Genome Institute"/>
            <person name="Steindorff A.S."/>
            <person name="Carver A."/>
            <person name="Calhoun S."/>
            <person name="Stillman K."/>
            <person name="Liu H."/>
            <person name="Lipzen A."/>
            <person name="Pangilinan J."/>
            <person name="Labutti K."/>
            <person name="Bruns T.D."/>
            <person name="Grigoriev I.V."/>
        </authorList>
    </citation>
    <scope>NUCLEOTIDE SEQUENCE [LARGE SCALE GENOMIC DNA]</scope>
    <source>
        <strain evidence="2 3">CBS 144469</strain>
    </source>
</reference>
<feature type="compositionally biased region" description="Low complexity" evidence="1">
    <location>
        <begin position="81"/>
        <end position="93"/>
    </location>
</feature>